<reference evidence="2" key="1">
    <citation type="submission" date="2015-11" db="EMBL/GenBank/DDBJ databases">
        <title>De novo transcriptome assembly of four potential Pierce s Disease insect vectors from Arizona vineyards.</title>
        <authorList>
            <person name="Tassone E.E."/>
        </authorList>
    </citation>
    <scope>NUCLEOTIDE SEQUENCE</scope>
</reference>
<proteinExistence type="inferred from homology"/>
<dbReference type="InterPro" id="IPR008560">
    <property type="entry name" value="DUF842_euk"/>
</dbReference>
<gene>
    <name evidence="2" type="ORF">g.10931</name>
</gene>
<protein>
    <recommendedName>
        <fullName evidence="3">Protein FAM136A</fullName>
    </recommendedName>
</protein>
<dbReference type="Pfam" id="PF05811">
    <property type="entry name" value="DUF842"/>
    <property type="match status" value="1"/>
</dbReference>
<sequence>MEGYKRDEIQNAYEKQVNYIDKMYLRDIKKDMFECSAKCCENKTASVEEVNYCVDKCSAKYQEAHNYCINEFKNYQHRLQRCVSECNDAAKDRLGAQTSNAEVEAASKMFEDCARICIDKHVDLLPQFAKNVQEVLRQKMATNKVKPG</sequence>
<dbReference type="PANTHER" id="PTHR21096">
    <property type="entry name" value="PROTEIN FAM136A"/>
    <property type="match status" value="1"/>
</dbReference>
<dbReference type="GO" id="GO:0005737">
    <property type="term" value="C:cytoplasm"/>
    <property type="evidence" value="ECO:0007669"/>
    <property type="project" value="TreeGrafter"/>
</dbReference>
<evidence type="ECO:0000313" key="2">
    <source>
        <dbReference type="EMBL" id="JAS68455.1"/>
    </source>
</evidence>
<organism evidence="2">
    <name type="scientific">Cuerna arida</name>
    <dbReference type="NCBI Taxonomy" id="1464854"/>
    <lineage>
        <taxon>Eukaryota</taxon>
        <taxon>Metazoa</taxon>
        <taxon>Ecdysozoa</taxon>
        <taxon>Arthropoda</taxon>
        <taxon>Hexapoda</taxon>
        <taxon>Insecta</taxon>
        <taxon>Pterygota</taxon>
        <taxon>Neoptera</taxon>
        <taxon>Paraneoptera</taxon>
        <taxon>Hemiptera</taxon>
        <taxon>Auchenorrhyncha</taxon>
        <taxon>Membracoidea</taxon>
        <taxon>Cicadellidae</taxon>
        <taxon>Cicadellinae</taxon>
        <taxon>Proconiini</taxon>
        <taxon>Cuerna</taxon>
    </lineage>
</organism>
<dbReference type="PANTHER" id="PTHR21096:SF0">
    <property type="entry name" value="PROTEIN FAM136A"/>
    <property type="match status" value="1"/>
</dbReference>
<comment type="similarity">
    <text evidence="1">Belongs to the FAM136 family.</text>
</comment>
<accession>A0A1B6H1A6</accession>
<dbReference type="AlphaFoldDB" id="A0A1B6H1A6"/>
<evidence type="ECO:0008006" key="3">
    <source>
        <dbReference type="Google" id="ProtNLM"/>
    </source>
</evidence>
<name>A0A1B6H1A6_9HEMI</name>
<dbReference type="EMBL" id="GECZ01001314">
    <property type="protein sequence ID" value="JAS68455.1"/>
    <property type="molecule type" value="Transcribed_RNA"/>
</dbReference>
<evidence type="ECO:0000256" key="1">
    <source>
        <dbReference type="ARBA" id="ARBA00009952"/>
    </source>
</evidence>